<sequence length="170" mass="18701">MVPDRIGVGKIVATHGVRGEVKVEPWTDFPGRFRPGTRLILQWGEEIRPVTVARARPHGRHLILKLAEINDVDQAGALRGALLKVEPWEVEPLPEGHYYIFQLVGSRVYTTGGDFLGTLTDVLTTGANDVYVVKGAGKKEILIPALKEVVRKIDLARREISVALPPGLLD</sequence>
<dbReference type="Gene3D" id="2.30.30.240">
    <property type="entry name" value="PRC-barrel domain"/>
    <property type="match status" value="1"/>
</dbReference>
<dbReference type="EMBL" id="PVXL01000023">
    <property type="protein sequence ID" value="PRR76056.1"/>
    <property type="molecule type" value="Genomic_DNA"/>
</dbReference>
<comment type="subcellular location">
    <subcellularLocation>
        <location evidence="5">Cytoplasm</location>
    </subcellularLocation>
</comment>
<dbReference type="AlphaFoldDB" id="A0A9X7J5S8"/>
<evidence type="ECO:0000256" key="2">
    <source>
        <dbReference type="ARBA" id="ARBA00022517"/>
    </source>
</evidence>
<dbReference type="Gene3D" id="2.40.30.60">
    <property type="entry name" value="RimM"/>
    <property type="match status" value="1"/>
</dbReference>
<dbReference type="PANTHER" id="PTHR33692:SF1">
    <property type="entry name" value="RIBOSOME MATURATION FACTOR RIMM"/>
    <property type="match status" value="1"/>
</dbReference>
<evidence type="ECO:0000259" key="6">
    <source>
        <dbReference type="Pfam" id="PF01782"/>
    </source>
</evidence>
<evidence type="ECO:0000259" key="7">
    <source>
        <dbReference type="Pfam" id="PF24986"/>
    </source>
</evidence>
<dbReference type="InterPro" id="IPR011033">
    <property type="entry name" value="PRC_barrel-like_sf"/>
</dbReference>
<dbReference type="InterPro" id="IPR011961">
    <property type="entry name" value="RimM"/>
</dbReference>
<comment type="domain">
    <text evidence="5">The PRC barrel domain binds ribosomal protein uS19.</text>
</comment>
<feature type="domain" description="RimM N-terminal" evidence="6">
    <location>
        <begin position="8"/>
        <end position="86"/>
    </location>
</feature>
<evidence type="ECO:0000313" key="8">
    <source>
        <dbReference type="EMBL" id="PRR76056.1"/>
    </source>
</evidence>
<accession>A0A9X7J5S8</accession>
<dbReference type="PANTHER" id="PTHR33692">
    <property type="entry name" value="RIBOSOME MATURATION FACTOR RIMM"/>
    <property type="match status" value="1"/>
</dbReference>
<dbReference type="SUPFAM" id="SSF50346">
    <property type="entry name" value="PRC-barrel domain"/>
    <property type="match status" value="1"/>
</dbReference>
<gene>
    <name evidence="5 8" type="primary">rimM</name>
    <name evidence="8" type="ORF">MOST_06770</name>
</gene>
<keyword evidence="2 5" id="KW-0690">Ribosome biogenesis</keyword>
<keyword evidence="9" id="KW-1185">Reference proteome</keyword>
<dbReference type="SUPFAM" id="SSF50447">
    <property type="entry name" value="Translation proteins"/>
    <property type="match status" value="1"/>
</dbReference>
<dbReference type="Pfam" id="PF01782">
    <property type="entry name" value="RimM"/>
    <property type="match status" value="1"/>
</dbReference>
<dbReference type="GO" id="GO:0005737">
    <property type="term" value="C:cytoplasm"/>
    <property type="evidence" value="ECO:0007669"/>
    <property type="project" value="UniProtKB-SubCell"/>
</dbReference>
<evidence type="ECO:0000256" key="1">
    <source>
        <dbReference type="ARBA" id="ARBA00022490"/>
    </source>
</evidence>
<dbReference type="HAMAP" id="MF_00014">
    <property type="entry name" value="Ribosome_mat_RimM"/>
    <property type="match status" value="1"/>
</dbReference>
<evidence type="ECO:0000313" key="9">
    <source>
        <dbReference type="Proteomes" id="UP000239430"/>
    </source>
</evidence>
<organism evidence="8 9">
    <name type="scientific">Neomoorella stamsii</name>
    <dbReference type="NCBI Taxonomy" id="1266720"/>
    <lineage>
        <taxon>Bacteria</taxon>
        <taxon>Bacillati</taxon>
        <taxon>Bacillota</taxon>
        <taxon>Clostridia</taxon>
        <taxon>Neomoorellales</taxon>
        <taxon>Neomoorellaceae</taxon>
        <taxon>Neomoorella</taxon>
    </lineage>
</organism>
<keyword evidence="1 5" id="KW-0963">Cytoplasm</keyword>
<dbReference type="InterPro" id="IPR002676">
    <property type="entry name" value="RimM_N"/>
</dbReference>
<reference evidence="8 9" key="1">
    <citation type="submission" date="2018-03" db="EMBL/GenBank/DDBJ databases">
        <title>Genome sequence of Moorella stamsii DSM 26217.</title>
        <authorList>
            <person name="Poehlein A."/>
            <person name="Daniel R."/>
        </authorList>
    </citation>
    <scope>NUCLEOTIDE SEQUENCE [LARGE SCALE GENOMIC DNA]</scope>
    <source>
        <strain evidence="9">DSM 26217</strain>
    </source>
</reference>
<dbReference type="NCBIfam" id="TIGR02273">
    <property type="entry name" value="16S_RimM"/>
    <property type="match status" value="1"/>
</dbReference>
<evidence type="ECO:0000256" key="3">
    <source>
        <dbReference type="ARBA" id="ARBA00022552"/>
    </source>
</evidence>
<dbReference type="GO" id="GO:0043022">
    <property type="term" value="F:ribosome binding"/>
    <property type="evidence" value="ECO:0007669"/>
    <property type="project" value="InterPro"/>
</dbReference>
<dbReference type="GO" id="GO:0042274">
    <property type="term" value="P:ribosomal small subunit biogenesis"/>
    <property type="evidence" value="ECO:0007669"/>
    <property type="project" value="UniProtKB-UniRule"/>
</dbReference>
<name>A0A9X7J5S8_9FIRM</name>
<dbReference type="InterPro" id="IPR009000">
    <property type="entry name" value="Transl_B-barrel_sf"/>
</dbReference>
<protein>
    <recommendedName>
        <fullName evidence="5">Ribosome maturation factor RimM</fullName>
    </recommendedName>
</protein>
<evidence type="ECO:0000256" key="4">
    <source>
        <dbReference type="ARBA" id="ARBA00023186"/>
    </source>
</evidence>
<dbReference type="RefSeq" id="WP_054937391.1">
    <property type="nucleotide sequence ID" value="NZ_PVXL01000023.1"/>
</dbReference>
<comment type="subunit">
    <text evidence="5">Binds ribosomal protein uS19.</text>
</comment>
<comment type="similarity">
    <text evidence="5">Belongs to the RimM family.</text>
</comment>
<keyword evidence="3 5" id="KW-0698">rRNA processing</keyword>
<comment type="function">
    <text evidence="5">An accessory protein needed during the final step in the assembly of 30S ribosomal subunit, possibly for assembly of the head region. Essential for efficient processing of 16S rRNA. May be needed both before and after RbfA during the maturation of 16S rRNA. It has affinity for free ribosomal 30S subunits but not for 70S ribosomes.</text>
</comment>
<dbReference type="Pfam" id="PF24986">
    <property type="entry name" value="PRC_RimM"/>
    <property type="match status" value="1"/>
</dbReference>
<keyword evidence="4 5" id="KW-0143">Chaperone</keyword>
<dbReference type="GO" id="GO:0005840">
    <property type="term" value="C:ribosome"/>
    <property type="evidence" value="ECO:0007669"/>
    <property type="project" value="InterPro"/>
</dbReference>
<proteinExistence type="inferred from homology"/>
<dbReference type="InterPro" id="IPR056792">
    <property type="entry name" value="PRC_RimM"/>
</dbReference>
<comment type="caution">
    <text evidence="8">The sequence shown here is derived from an EMBL/GenBank/DDBJ whole genome shotgun (WGS) entry which is preliminary data.</text>
</comment>
<dbReference type="InterPro" id="IPR036976">
    <property type="entry name" value="RimM_N_sf"/>
</dbReference>
<dbReference type="GO" id="GO:0006364">
    <property type="term" value="P:rRNA processing"/>
    <property type="evidence" value="ECO:0007669"/>
    <property type="project" value="UniProtKB-UniRule"/>
</dbReference>
<dbReference type="Proteomes" id="UP000239430">
    <property type="component" value="Unassembled WGS sequence"/>
</dbReference>
<evidence type="ECO:0000256" key="5">
    <source>
        <dbReference type="HAMAP-Rule" id="MF_00014"/>
    </source>
</evidence>
<feature type="domain" description="Ribosome maturation factor RimM PRC barrel" evidence="7">
    <location>
        <begin position="101"/>
        <end position="168"/>
    </location>
</feature>